<feature type="signal peptide" evidence="7">
    <location>
        <begin position="1"/>
        <end position="26"/>
    </location>
</feature>
<evidence type="ECO:0000256" key="2">
    <source>
        <dbReference type="ARBA" id="ARBA00022729"/>
    </source>
</evidence>
<evidence type="ECO:0000313" key="9">
    <source>
        <dbReference type="EMBL" id="ONK74730.1"/>
    </source>
</evidence>
<evidence type="ECO:0000313" key="10">
    <source>
        <dbReference type="Proteomes" id="UP000243459"/>
    </source>
</evidence>
<dbReference type="AlphaFoldDB" id="A0A5P1FDV8"/>
<keyword evidence="6" id="KW-0812">Transmembrane</keyword>
<dbReference type="PANTHER" id="PTHR23213">
    <property type="entry name" value="FORMIN-RELATED"/>
    <property type="match status" value="1"/>
</dbReference>
<evidence type="ECO:0000256" key="4">
    <source>
        <dbReference type="RuleBase" id="RU361260"/>
    </source>
</evidence>
<feature type="chain" id="PRO_5024395280" description="Formin-like protein" evidence="7">
    <location>
        <begin position="27"/>
        <end position="871"/>
    </location>
</feature>
<dbReference type="Pfam" id="PF02181">
    <property type="entry name" value="FH2"/>
    <property type="match status" value="1"/>
</dbReference>
<dbReference type="GO" id="GO:0016020">
    <property type="term" value="C:membrane"/>
    <property type="evidence" value="ECO:0007669"/>
    <property type="project" value="UniProtKB-SubCell"/>
</dbReference>
<feature type="domain" description="FH2" evidence="8">
    <location>
        <begin position="408"/>
        <end position="835"/>
    </location>
</feature>
<dbReference type="OMA" id="WLNCRIE"/>
<dbReference type="PANTHER" id="PTHR23213:SF269">
    <property type="entry name" value="FORMIN-LIKE PROTEIN 5"/>
    <property type="match status" value="1"/>
</dbReference>
<gene>
    <name evidence="9" type="ORF">A4U43_C03F9550</name>
</gene>
<feature type="compositionally biased region" description="Low complexity" evidence="5">
    <location>
        <begin position="402"/>
        <end position="412"/>
    </location>
</feature>
<dbReference type="InterPro" id="IPR015425">
    <property type="entry name" value="FH2_Formin"/>
</dbReference>
<comment type="subcellular location">
    <subcellularLocation>
        <location evidence="1">Membrane</location>
        <topology evidence="1">Single-pass membrane protein</topology>
    </subcellularLocation>
</comment>
<feature type="compositionally biased region" description="Pro residues" evidence="5">
    <location>
        <begin position="338"/>
        <end position="387"/>
    </location>
</feature>
<dbReference type="Gene3D" id="1.20.58.2220">
    <property type="entry name" value="Formin, FH2 domain"/>
    <property type="match status" value="1"/>
</dbReference>
<feature type="compositionally biased region" description="Polar residues" evidence="5">
    <location>
        <begin position="263"/>
        <end position="274"/>
    </location>
</feature>
<dbReference type="Gramene" id="ONK74730">
    <property type="protein sequence ID" value="ONK74730"/>
    <property type="gene ID" value="A4U43_C03F9550"/>
</dbReference>
<dbReference type="SMART" id="SM00498">
    <property type="entry name" value="FH2"/>
    <property type="match status" value="1"/>
</dbReference>
<keyword evidence="10" id="KW-1185">Reference proteome</keyword>
<evidence type="ECO:0000256" key="1">
    <source>
        <dbReference type="ARBA" id="ARBA00004167"/>
    </source>
</evidence>
<keyword evidence="2 7" id="KW-0732">Signal</keyword>
<dbReference type="GO" id="GO:0051015">
    <property type="term" value="F:actin filament binding"/>
    <property type="evidence" value="ECO:0007669"/>
    <property type="project" value="InterPro"/>
</dbReference>
<accession>A0A5P1FDV8</accession>
<dbReference type="Proteomes" id="UP000243459">
    <property type="component" value="Chromosome 3"/>
</dbReference>
<feature type="transmembrane region" description="Helical" evidence="6">
    <location>
        <begin position="188"/>
        <end position="212"/>
    </location>
</feature>
<dbReference type="InterPro" id="IPR027643">
    <property type="entry name" value="Formin-like_plant"/>
</dbReference>
<evidence type="ECO:0000256" key="7">
    <source>
        <dbReference type="SAM" id="SignalP"/>
    </source>
</evidence>
<feature type="region of interest" description="Disordered" evidence="5">
    <location>
        <begin position="241"/>
        <end position="412"/>
    </location>
</feature>
<evidence type="ECO:0000256" key="3">
    <source>
        <dbReference type="ARBA" id="ARBA00025793"/>
    </source>
</evidence>
<sequence length="871" mass="95237">MMGLKISGFLGLFMMLLHLATLRVLAGRHGMDVRSFLGSNFDEQTVEKMWLDCGVDLVPIKEEVQKSASCLSQETLSDSTEDSLRTELLAKESIQEALNLLPPEVNSSFIDCLIRQNFPLPNSSEESLRIWFHSYLESLLGELRSSSRDLAAQPSDDQPPNRRVTLQKSDDTSETQLPAPPQGNNNNAVIIAVALTAAVTAVTVTLVFICYFRWQSQTYYTGGYSMRDDRPLLSLSLSFSGSSRRSVSTPNSILAPPKPLKTDPSQSIHVSCSDDSAELESVNPEKFDFSSSLSSDSASLNSASSNSNSSSSDSSNLSSSPEPSSITKETPAPKRRPPPPPPSAPPPVRKPANPPAGPPPPPPPKAQSGPPPPPPPKGAAPRPPPKIGPARPGKGPPLAPKALGGATTDNANATKTKLKPFFWDKVQGKPDQDMVWDQLKAGSFQFNEEMIESLFGYTDNKGGEKIMSNKDAAAPVRILDPKKSQNLAISLKAMSVRSEEVRDALMEGNELPAELLHILLKMAPTTEEELKIRAFNEPSQLGPAEQFIRAIVDIPFAYPRMEALLFMSSLPEEASSISQSFSTLEIACKELRSSRLFLKLLEAVLKTGNRMNDGTYRGGAQAFKLDTLLKLADVKGTDGKTTLLHFVVLEIIRAEGVRAVRAARESQCSFSSITSEDLFEDLPSDSGDNYRSLGLKVVSGLSGELENVKKAACLDADQLTHTVASLGERLLRTREFLKTKMENCHDEHQFAQSLRGFVEHAEADVTSLLEKERTVRLLVKETTDYFHGNSGKDEGLRLFVIVRDFLAMIDKICREVKLLPKPASKDSKPQRSKENPATSPAMSPARDPRQLLFPAIKDRRMDDSGSDDDDD</sequence>
<dbReference type="GO" id="GO:0045010">
    <property type="term" value="P:actin nucleation"/>
    <property type="evidence" value="ECO:0007669"/>
    <property type="project" value="InterPro"/>
</dbReference>
<organism evidence="9 10">
    <name type="scientific">Asparagus officinalis</name>
    <name type="common">Garden asparagus</name>
    <dbReference type="NCBI Taxonomy" id="4686"/>
    <lineage>
        <taxon>Eukaryota</taxon>
        <taxon>Viridiplantae</taxon>
        <taxon>Streptophyta</taxon>
        <taxon>Embryophyta</taxon>
        <taxon>Tracheophyta</taxon>
        <taxon>Spermatophyta</taxon>
        <taxon>Magnoliopsida</taxon>
        <taxon>Liliopsida</taxon>
        <taxon>Asparagales</taxon>
        <taxon>Asparagaceae</taxon>
        <taxon>Asparagoideae</taxon>
        <taxon>Asparagus</taxon>
    </lineage>
</organism>
<comment type="similarity">
    <text evidence="3">Belongs to the formin-like family. Class-I subfamily.</text>
</comment>
<feature type="region of interest" description="Disordered" evidence="5">
    <location>
        <begin position="147"/>
        <end position="183"/>
    </location>
</feature>
<dbReference type="InterPro" id="IPR042201">
    <property type="entry name" value="FH2_Formin_sf"/>
</dbReference>
<feature type="region of interest" description="Disordered" evidence="5">
    <location>
        <begin position="822"/>
        <end position="871"/>
    </location>
</feature>
<evidence type="ECO:0000256" key="5">
    <source>
        <dbReference type="SAM" id="MobiDB-lite"/>
    </source>
</evidence>
<keyword evidence="6" id="KW-1133">Transmembrane helix</keyword>
<reference evidence="10" key="1">
    <citation type="journal article" date="2017" name="Nat. Commun.">
        <title>The asparagus genome sheds light on the origin and evolution of a young Y chromosome.</title>
        <authorList>
            <person name="Harkess A."/>
            <person name="Zhou J."/>
            <person name="Xu C."/>
            <person name="Bowers J.E."/>
            <person name="Van der Hulst R."/>
            <person name="Ayyampalayam S."/>
            <person name="Mercati F."/>
            <person name="Riccardi P."/>
            <person name="McKain M.R."/>
            <person name="Kakrana A."/>
            <person name="Tang H."/>
            <person name="Ray J."/>
            <person name="Groenendijk J."/>
            <person name="Arikit S."/>
            <person name="Mathioni S.M."/>
            <person name="Nakano M."/>
            <person name="Shan H."/>
            <person name="Telgmann-Rauber A."/>
            <person name="Kanno A."/>
            <person name="Yue Z."/>
            <person name="Chen H."/>
            <person name="Li W."/>
            <person name="Chen Y."/>
            <person name="Xu X."/>
            <person name="Zhang Y."/>
            <person name="Luo S."/>
            <person name="Chen H."/>
            <person name="Gao J."/>
            <person name="Mao Z."/>
            <person name="Pires J.C."/>
            <person name="Luo M."/>
            <person name="Kudrna D."/>
            <person name="Wing R.A."/>
            <person name="Meyers B.C."/>
            <person name="Yi K."/>
            <person name="Kong H."/>
            <person name="Lavrijsen P."/>
            <person name="Sunseri F."/>
            <person name="Falavigna A."/>
            <person name="Ye Y."/>
            <person name="Leebens-Mack J.H."/>
            <person name="Chen G."/>
        </authorList>
    </citation>
    <scope>NUCLEOTIDE SEQUENCE [LARGE SCALE GENOMIC DNA]</scope>
    <source>
        <strain evidence="10">cv. DH0086</strain>
    </source>
</reference>
<keyword evidence="6" id="KW-0472">Membrane</keyword>
<dbReference type="OrthoDB" id="1668162at2759"/>
<dbReference type="PROSITE" id="PS51444">
    <property type="entry name" value="FH2"/>
    <property type="match status" value="1"/>
</dbReference>
<dbReference type="EMBL" id="CM007383">
    <property type="protein sequence ID" value="ONK74730.1"/>
    <property type="molecule type" value="Genomic_DNA"/>
</dbReference>
<dbReference type="SUPFAM" id="SSF101447">
    <property type="entry name" value="Formin homology 2 domain (FH2 domain)"/>
    <property type="match status" value="1"/>
</dbReference>
<name>A0A5P1FDV8_ASPOF</name>
<protein>
    <recommendedName>
        <fullName evidence="4">Formin-like protein</fullName>
    </recommendedName>
</protein>
<proteinExistence type="inferred from homology"/>
<evidence type="ECO:0000256" key="6">
    <source>
        <dbReference type="SAM" id="Phobius"/>
    </source>
</evidence>
<feature type="compositionally biased region" description="Low complexity" evidence="5">
    <location>
        <begin position="290"/>
        <end position="320"/>
    </location>
</feature>
<feature type="compositionally biased region" description="Basic and acidic residues" evidence="5">
    <location>
        <begin position="822"/>
        <end position="834"/>
    </location>
</feature>
<evidence type="ECO:0000259" key="8">
    <source>
        <dbReference type="PROSITE" id="PS51444"/>
    </source>
</evidence>